<feature type="compositionally biased region" description="Polar residues" evidence="5">
    <location>
        <begin position="446"/>
        <end position="466"/>
    </location>
</feature>
<dbReference type="CDD" id="cd11453">
    <property type="entry name" value="bHLH_AtBIM_like"/>
    <property type="match status" value="1"/>
</dbReference>
<dbReference type="SUPFAM" id="SSF47459">
    <property type="entry name" value="HLH, helix-loop-helix DNA-binding domain"/>
    <property type="match status" value="1"/>
</dbReference>
<keyword evidence="2" id="KW-0805">Transcription regulation</keyword>
<keyword evidence="8" id="KW-1185">Reference proteome</keyword>
<dbReference type="GO" id="GO:0005634">
    <property type="term" value="C:nucleus"/>
    <property type="evidence" value="ECO:0007669"/>
    <property type="project" value="UniProtKB-SubCell"/>
</dbReference>
<reference evidence="7" key="1">
    <citation type="submission" date="2023-08" db="EMBL/GenBank/DDBJ databases">
        <title>A de novo genome assembly of Solanum verrucosum Schlechtendal, a Mexican diploid species geographically isolated from the other diploid A-genome species in potato relatives.</title>
        <authorList>
            <person name="Hosaka K."/>
        </authorList>
    </citation>
    <scope>NUCLEOTIDE SEQUENCE</scope>
    <source>
        <tissue evidence="7">Young leaves</tissue>
    </source>
</reference>
<feature type="compositionally biased region" description="Polar residues" evidence="5">
    <location>
        <begin position="592"/>
        <end position="604"/>
    </location>
</feature>
<dbReference type="Pfam" id="PF00010">
    <property type="entry name" value="HLH"/>
    <property type="match status" value="1"/>
</dbReference>
<dbReference type="SMART" id="SM00353">
    <property type="entry name" value="HLH"/>
    <property type="match status" value="1"/>
</dbReference>
<feature type="region of interest" description="Disordered" evidence="5">
    <location>
        <begin position="444"/>
        <end position="472"/>
    </location>
</feature>
<feature type="region of interest" description="Disordered" evidence="5">
    <location>
        <begin position="581"/>
        <end position="620"/>
    </location>
</feature>
<evidence type="ECO:0000256" key="1">
    <source>
        <dbReference type="ARBA" id="ARBA00004123"/>
    </source>
</evidence>
<sequence>MELPQPRPFGTEGRKTTHDFLSLYSPVQQDPRPPQALPPDSSYFEPLMKIQALPPDRLLPDNYVLNCLPCMYVISPFSMAVVHAKAGGYLKTHDFLQPLEQAEKTLMKEETKVEVATMEKPPPPVAATPSGEHILPGGIGTFSISYLHQRIPKPEASLFSVAQASSTDRNDENSNCSSYTGSGFTLWDESAVKKGKTGKENSGGDQHVLREAGVNTGGVQPATSLEWQSQSSSNHKHNTTALSSLSSAHQSSPLTSQSFLHMITSAKNAQDDDDDDDEDFVIKKEPQSHPRGSLSVKVDGKGNDQKPNTPRSKHSATEQRRRSKINDRHDIKQPSMHRKEFQMLRGIIPNSDQKRDKASFLLEVIEYIHFLQEKVHKYEESYQGWDNEPPKLQLSKCHRTSHGVSNLPQRIINGSAAALTYAGKFDESIMGISSANPINVQKLEPNISSPSLKDNRQQPGLTNKPTTLPMHPNTFSFSGTSSTAALYSSKLTAHTDKLESKSQSQFSLSRSHMTDYAIPNANPERQELPIESGTISISSAYSQGLLNTLTQALHSSGVDLTQANISVQIDLGKRANGRVNSSASTIKADDVTPSNQPIPKSRVTTTREEPDHAFKRRKTS</sequence>
<evidence type="ECO:0000256" key="4">
    <source>
        <dbReference type="ARBA" id="ARBA00023242"/>
    </source>
</evidence>
<gene>
    <name evidence="7" type="ORF">MTR67_015057</name>
</gene>
<dbReference type="InterPro" id="IPR036638">
    <property type="entry name" value="HLH_DNA-bd_sf"/>
</dbReference>
<feature type="compositionally biased region" description="Basic and acidic residues" evidence="5">
    <location>
        <begin position="315"/>
        <end position="334"/>
    </location>
</feature>
<organism evidence="7 8">
    <name type="scientific">Solanum verrucosum</name>
    <dbReference type="NCBI Taxonomy" id="315347"/>
    <lineage>
        <taxon>Eukaryota</taxon>
        <taxon>Viridiplantae</taxon>
        <taxon>Streptophyta</taxon>
        <taxon>Embryophyta</taxon>
        <taxon>Tracheophyta</taxon>
        <taxon>Spermatophyta</taxon>
        <taxon>Magnoliopsida</taxon>
        <taxon>eudicotyledons</taxon>
        <taxon>Gunneridae</taxon>
        <taxon>Pentapetalae</taxon>
        <taxon>asterids</taxon>
        <taxon>lamiids</taxon>
        <taxon>Solanales</taxon>
        <taxon>Solanaceae</taxon>
        <taxon>Solanoideae</taxon>
        <taxon>Solaneae</taxon>
        <taxon>Solanum</taxon>
    </lineage>
</organism>
<dbReference type="Proteomes" id="UP001234989">
    <property type="component" value="Chromosome 3"/>
</dbReference>
<keyword evidence="3" id="KW-0804">Transcription</keyword>
<dbReference type="InterPro" id="IPR011598">
    <property type="entry name" value="bHLH_dom"/>
</dbReference>
<dbReference type="EMBL" id="CP133614">
    <property type="protein sequence ID" value="WMV21672.1"/>
    <property type="molecule type" value="Genomic_DNA"/>
</dbReference>
<evidence type="ECO:0000313" key="8">
    <source>
        <dbReference type="Proteomes" id="UP001234989"/>
    </source>
</evidence>
<evidence type="ECO:0000256" key="3">
    <source>
        <dbReference type="ARBA" id="ARBA00023163"/>
    </source>
</evidence>
<dbReference type="PROSITE" id="PS50888">
    <property type="entry name" value="BHLH"/>
    <property type="match status" value="1"/>
</dbReference>
<dbReference type="GO" id="GO:0046983">
    <property type="term" value="F:protein dimerization activity"/>
    <property type="evidence" value="ECO:0007669"/>
    <property type="project" value="InterPro"/>
</dbReference>
<feature type="region of interest" description="Disordered" evidence="5">
    <location>
        <begin position="225"/>
        <end position="253"/>
    </location>
</feature>
<keyword evidence="4" id="KW-0539">Nucleus</keyword>
<evidence type="ECO:0000313" key="7">
    <source>
        <dbReference type="EMBL" id="WMV21672.1"/>
    </source>
</evidence>
<evidence type="ECO:0000256" key="5">
    <source>
        <dbReference type="SAM" id="MobiDB-lite"/>
    </source>
</evidence>
<feature type="domain" description="BHLH" evidence="6">
    <location>
        <begin position="309"/>
        <end position="371"/>
    </location>
</feature>
<dbReference type="GO" id="GO:0003700">
    <property type="term" value="F:DNA-binding transcription factor activity"/>
    <property type="evidence" value="ECO:0007669"/>
    <property type="project" value="InterPro"/>
</dbReference>
<dbReference type="Gene3D" id="4.10.280.10">
    <property type="entry name" value="Helix-loop-helix DNA-binding domain"/>
    <property type="match status" value="1"/>
</dbReference>
<protein>
    <recommendedName>
        <fullName evidence="6">BHLH domain-containing protein</fullName>
    </recommendedName>
</protein>
<dbReference type="PANTHER" id="PTHR46412:SF14">
    <property type="entry name" value="TRANSCRIPTION FACTOR BIM1-LIKE ISOFORM X1"/>
    <property type="match status" value="1"/>
</dbReference>
<dbReference type="AlphaFoldDB" id="A0AAF0QDD1"/>
<accession>A0AAF0QDD1</accession>
<evidence type="ECO:0000259" key="6">
    <source>
        <dbReference type="PROSITE" id="PS50888"/>
    </source>
</evidence>
<evidence type="ECO:0000256" key="2">
    <source>
        <dbReference type="ARBA" id="ARBA00023015"/>
    </source>
</evidence>
<feature type="compositionally biased region" description="Low complexity" evidence="5">
    <location>
        <begin position="239"/>
        <end position="253"/>
    </location>
</feature>
<dbReference type="InterPro" id="IPR044295">
    <property type="entry name" value="BIM1/2/3"/>
</dbReference>
<comment type="subcellular location">
    <subcellularLocation>
        <location evidence="1">Nucleus</location>
    </subcellularLocation>
</comment>
<dbReference type="GO" id="GO:0006351">
    <property type="term" value="P:DNA-templated transcription"/>
    <property type="evidence" value="ECO:0007669"/>
    <property type="project" value="InterPro"/>
</dbReference>
<dbReference type="PANTHER" id="PTHR46412">
    <property type="entry name" value="BES1-INTERACTING MYC-LIKE PROTEIN"/>
    <property type="match status" value="1"/>
</dbReference>
<proteinExistence type="predicted"/>
<feature type="region of interest" description="Disordered" evidence="5">
    <location>
        <begin position="267"/>
        <end position="334"/>
    </location>
</feature>
<name>A0AAF0QDD1_SOLVR</name>